<accession>A0A2M3ZW99</accession>
<proteinExistence type="predicted"/>
<dbReference type="AlphaFoldDB" id="A0A2M3ZW99"/>
<organism evidence="1">
    <name type="scientific">Anopheles braziliensis</name>
    <dbReference type="NCBI Taxonomy" id="58242"/>
    <lineage>
        <taxon>Eukaryota</taxon>
        <taxon>Metazoa</taxon>
        <taxon>Ecdysozoa</taxon>
        <taxon>Arthropoda</taxon>
        <taxon>Hexapoda</taxon>
        <taxon>Insecta</taxon>
        <taxon>Pterygota</taxon>
        <taxon>Neoptera</taxon>
        <taxon>Endopterygota</taxon>
        <taxon>Diptera</taxon>
        <taxon>Nematocera</taxon>
        <taxon>Culicoidea</taxon>
        <taxon>Culicidae</taxon>
        <taxon>Anophelinae</taxon>
        <taxon>Anopheles</taxon>
    </lineage>
</organism>
<dbReference type="EMBL" id="GGFM01012014">
    <property type="protein sequence ID" value="MBW32765.1"/>
    <property type="molecule type" value="Transcribed_RNA"/>
</dbReference>
<protein>
    <submittedName>
        <fullName evidence="1">Putative secreted peptide</fullName>
    </submittedName>
</protein>
<evidence type="ECO:0000313" key="1">
    <source>
        <dbReference type="EMBL" id="MBW32765.1"/>
    </source>
</evidence>
<reference evidence="1" key="1">
    <citation type="submission" date="2018-01" db="EMBL/GenBank/DDBJ databases">
        <title>An insight into the sialome of Amazonian anophelines.</title>
        <authorList>
            <person name="Ribeiro J.M."/>
            <person name="Scarpassa V."/>
            <person name="Calvo E."/>
        </authorList>
    </citation>
    <scope>NUCLEOTIDE SEQUENCE</scope>
    <source>
        <tissue evidence="1">Salivary glands</tissue>
    </source>
</reference>
<name>A0A2M3ZW99_9DIPT</name>
<sequence length="94" mass="10989">MLLNMLMLCLQIRRDTRIVLLMVVLHQLVTMMLLQITCRLLHIGHVVHVDEMTQISSCRRRLRLVTDDTDVATNVLALHRAHDVVVRGRRDRAR</sequence>